<comment type="caution">
    <text evidence="2">The sequence shown here is derived from an EMBL/GenBank/DDBJ whole genome shotgun (WGS) entry which is preliminary data.</text>
</comment>
<name>A0A443SCC0_9ACAR</name>
<dbReference type="GO" id="GO:0005634">
    <property type="term" value="C:nucleus"/>
    <property type="evidence" value="ECO:0007669"/>
    <property type="project" value="TreeGrafter"/>
</dbReference>
<feature type="domain" description="PWWP" evidence="1">
    <location>
        <begin position="53"/>
        <end position="103"/>
    </location>
</feature>
<dbReference type="AlphaFoldDB" id="A0A443SCC0"/>
<keyword evidence="3" id="KW-1185">Reference proteome</keyword>
<dbReference type="GO" id="GO:0034243">
    <property type="term" value="P:regulation of transcription elongation by RNA polymerase II"/>
    <property type="evidence" value="ECO:0007669"/>
    <property type="project" value="InterPro"/>
</dbReference>
<evidence type="ECO:0000313" key="2">
    <source>
        <dbReference type="EMBL" id="RWS25198.1"/>
    </source>
</evidence>
<sequence length="151" mass="18022">MNSEVGKRAQQMYSFIQSEYMYMHNCFDCYVYYARDKSKDKRNIWFLMPCNPPHEIVFAKGDTFPYFPAKVIKSEKDQSYLWFFGDHEVCWVHSSNMTPKLPLKEPISRKLKLALVEMEKYKQICNRYQNGKVNFSGIARIKEKEIEDDSD</sequence>
<dbReference type="GO" id="GO:0003714">
    <property type="term" value="F:transcription corepressor activity"/>
    <property type="evidence" value="ECO:0007669"/>
    <property type="project" value="InterPro"/>
</dbReference>
<gene>
    <name evidence="2" type="ORF">B4U80_13114</name>
</gene>
<organism evidence="2 3">
    <name type="scientific">Leptotrombidium deliense</name>
    <dbReference type="NCBI Taxonomy" id="299467"/>
    <lineage>
        <taxon>Eukaryota</taxon>
        <taxon>Metazoa</taxon>
        <taxon>Ecdysozoa</taxon>
        <taxon>Arthropoda</taxon>
        <taxon>Chelicerata</taxon>
        <taxon>Arachnida</taxon>
        <taxon>Acari</taxon>
        <taxon>Acariformes</taxon>
        <taxon>Trombidiformes</taxon>
        <taxon>Prostigmata</taxon>
        <taxon>Anystina</taxon>
        <taxon>Parasitengona</taxon>
        <taxon>Trombiculoidea</taxon>
        <taxon>Trombiculidae</taxon>
        <taxon>Leptotrombidium</taxon>
    </lineage>
</organism>
<evidence type="ECO:0000313" key="3">
    <source>
        <dbReference type="Proteomes" id="UP000288716"/>
    </source>
</evidence>
<dbReference type="SUPFAM" id="SSF63748">
    <property type="entry name" value="Tudor/PWWP/MBT"/>
    <property type="match status" value="1"/>
</dbReference>
<dbReference type="PANTHER" id="PTHR46379">
    <property type="entry name" value="ZINC FINGER MYND DOMAIN-CONTAINING"/>
    <property type="match status" value="1"/>
</dbReference>
<dbReference type="InterPro" id="IPR047269">
    <property type="entry name" value="ZMY11"/>
</dbReference>
<reference evidence="2 3" key="1">
    <citation type="journal article" date="2018" name="Gigascience">
        <title>Genomes of trombidid mites reveal novel predicted allergens and laterally-transferred genes associated with secondary metabolism.</title>
        <authorList>
            <person name="Dong X."/>
            <person name="Chaisiri K."/>
            <person name="Xia D."/>
            <person name="Armstrong S.D."/>
            <person name="Fang Y."/>
            <person name="Donnelly M.J."/>
            <person name="Kadowaki T."/>
            <person name="McGarry J.W."/>
            <person name="Darby A.C."/>
            <person name="Makepeace B.L."/>
        </authorList>
    </citation>
    <scope>NUCLEOTIDE SEQUENCE [LARGE SCALE GENOMIC DNA]</scope>
    <source>
        <strain evidence="2">UoL-UT</strain>
    </source>
</reference>
<dbReference type="EMBL" id="NCKV01003964">
    <property type="protein sequence ID" value="RWS25198.1"/>
    <property type="molecule type" value="Genomic_DNA"/>
</dbReference>
<dbReference type="SMART" id="SM00293">
    <property type="entry name" value="PWWP"/>
    <property type="match status" value="1"/>
</dbReference>
<protein>
    <submittedName>
        <fullName evidence="2">Zinc finger protein MYND domain-containing protein-like protein</fullName>
    </submittedName>
</protein>
<dbReference type="PANTHER" id="PTHR46379:SF1">
    <property type="entry name" value="ZINC FINGER MYND DOMAIN-CONTAINING PROTEIN 11"/>
    <property type="match status" value="1"/>
</dbReference>
<dbReference type="Proteomes" id="UP000288716">
    <property type="component" value="Unassembled WGS sequence"/>
</dbReference>
<proteinExistence type="predicted"/>
<dbReference type="Gene3D" id="2.30.30.140">
    <property type="match status" value="1"/>
</dbReference>
<dbReference type="GO" id="GO:0009966">
    <property type="term" value="P:regulation of signal transduction"/>
    <property type="evidence" value="ECO:0007669"/>
    <property type="project" value="TreeGrafter"/>
</dbReference>
<accession>A0A443SCC0</accession>
<dbReference type="PROSITE" id="PS50812">
    <property type="entry name" value="PWWP"/>
    <property type="match status" value="1"/>
</dbReference>
<dbReference type="VEuPathDB" id="VectorBase:LDEU006842"/>
<dbReference type="STRING" id="299467.A0A443SCC0"/>
<dbReference type="OrthoDB" id="6431559at2759"/>
<evidence type="ECO:0000259" key="1">
    <source>
        <dbReference type="PROSITE" id="PS50812"/>
    </source>
</evidence>
<dbReference type="InterPro" id="IPR000313">
    <property type="entry name" value="PWWP_dom"/>
</dbReference>